<keyword evidence="3" id="KW-0256">Endoplasmic reticulum</keyword>
<dbReference type="GO" id="GO:0016320">
    <property type="term" value="P:endoplasmic reticulum membrane fusion"/>
    <property type="evidence" value="ECO:0007669"/>
    <property type="project" value="TreeGrafter"/>
</dbReference>
<keyword evidence="5" id="KW-0472">Membrane</keyword>
<dbReference type="Pfam" id="PF05879">
    <property type="entry name" value="RHD3_GTPase"/>
    <property type="match status" value="1"/>
</dbReference>
<protein>
    <submittedName>
        <fullName evidence="8">Protein ROOT HAIR DEFECTIVE 3-like 1</fullName>
    </submittedName>
</protein>
<evidence type="ECO:0000256" key="3">
    <source>
        <dbReference type="ARBA" id="ARBA00022824"/>
    </source>
</evidence>
<dbReference type="EMBL" id="VRMN01000001">
    <property type="protein sequence ID" value="KAA8498154.1"/>
    <property type="molecule type" value="Genomic_DNA"/>
</dbReference>
<dbReference type="AlphaFoldDB" id="A0A5J4Z599"/>
<dbReference type="InterPro" id="IPR008803">
    <property type="entry name" value="RHD3/Sey1"/>
</dbReference>
<dbReference type="GO" id="GO:0003924">
    <property type="term" value="F:GTPase activity"/>
    <property type="evidence" value="ECO:0007669"/>
    <property type="project" value="TreeGrafter"/>
</dbReference>
<evidence type="ECO:0000259" key="7">
    <source>
        <dbReference type="PROSITE" id="PS51715"/>
    </source>
</evidence>
<comment type="caution">
    <text evidence="8">The sequence shown here is derived from an EMBL/GenBank/DDBJ whole genome shotgun (WGS) entry which is preliminary data.</text>
</comment>
<dbReference type="PANTHER" id="PTHR45923:SF2">
    <property type="entry name" value="PROTEIN SEY1"/>
    <property type="match status" value="1"/>
</dbReference>
<sequence>MEGDEGFTSAEVDVMQLVSGRGEMRAEVAQQLQEALVARGGAESDDAEVCCIAAVGAKGSGKSTLLNELFDASFELGVRCGPRAAASGTHGVWASVVEPGVVDVGRPLLVLDLESQEASAAPSSAASGSAGSRNPSQCVSFTLALADVIFFNVYASDLGRYDAAGYALLRTMLSEFCRIFPRDDGRRTALVFVVRDHDDGSSVQTLQRMVEDDMTSLWKSVSKSDAYQDSGFDVLFELTLVTLPHIRYRSTEFRAGIDALRQRLSGQTSALLKPEFCKAVPVHALATYAEVVWNDLSDEQVASLPSQRELVAAYRCDAVFSEQHKKLRGRFGHWYSDTEKGCFLGGLGKDVDRLLRRVSRDYADGTSLFSQWPVRAEQQTRLSTFVQHNFRTLFNKQLLLLQNQTLKRFKNQLSQRISVNGAVAPSDQDTLIKGMDSWFTRRASGLVAEAFPELTFYTARLEVEAVLREFAVKFNDSPTVQLQALTRIQREASKPVKERKLGLSLVLNGVMRPRGYGNLQFVSNYLRNGHRANLVAYCKTDSVRLISARGFQASFRVQCERQTIRQRGDAAGLAATASCLGARLARHAYSRKRGPVRSFAQVFGTDAPA</sequence>
<dbReference type="PROSITE" id="PS51715">
    <property type="entry name" value="G_GB1_RHD3"/>
    <property type="match status" value="1"/>
</dbReference>
<evidence type="ECO:0000256" key="4">
    <source>
        <dbReference type="ARBA" id="ARBA00023134"/>
    </source>
</evidence>
<dbReference type="InterPro" id="IPR027417">
    <property type="entry name" value="P-loop_NTPase"/>
</dbReference>
<dbReference type="GO" id="GO:0005525">
    <property type="term" value="F:GTP binding"/>
    <property type="evidence" value="ECO:0007669"/>
    <property type="project" value="UniProtKB-KW"/>
</dbReference>
<proteinExistence type="inferred from homology"/>
<dbReference type="Proteomes" id="UP000324585">
    <property type="component" value="Unassembled WGS sequence"/>
</dbReference>
<dbReference type="SUPFAM" id="SSF52540">
    <property type="entry name" value="P-loop containing nucleoside triphosphate hydrolases"/>
    <property type="match status" value="1"/>
</dbReference>
<evidence type="ECO:0000256" key="6">
    <source>
        <dbReference type="PROSITE-ProRule" id="PRU01052"/>
    </source>
</evidence>
<dbReference type="GO" id="GO:0005783">
    <property type="term" value="C:endoplasmic reticulum"/>
    <property type="evidence" value="ECO:0007669"/>
    <property type="project" value="TreeGrafter"/>
</dbReference>
<keyword evidence="1" id="KW-0547">Nucleotide-binding</keyword>
<keyword evidence="2" id="KW-0378">Hydrolase</keyword>
<dbReference type="Gene3D" id="3.40.50.300">
    <property type="entry name" value="P-loop containing nucleotide triphosphate hydrolases"/>
    <property type="match status" value="1"/>
</dbReference>
<evidence type="ECO:0000313" key="8">
    <source>
        <dbReference type="EMBL" id="KAA8498154.1"/>
    </source>
</evidence>
<dbReference type="PANTHER" id="PTHR45923">
    <property type="entry name" value="PROTEIN SEY1"/>
    <property type="match status" value="1"/>
</dbReference>
<evidence type="ECO:0000256" key="5">
    <source>
        <dbReference type="ARBA" id="ARBA00023136"/>
    </source>
</evidence>
<name>A0A5J4Z599_PORPP</name>
<evidence type="ECO:0000256" key="2">
    <source>
        <dbReference type="ARBA" id="ARBA00022801"/>
    </source>
</evidence>
<dbReference type="InterPro" id="IPR030386">
    <property type="entry name" value="G_GB1_RHD3_dom"/>
</dbReference>
<keyword evidence="4" id="KW-0342">GTP-binding</keyword>
<evidence type="ECO:0000313" key="9">
    <source>
        <dbReference type="Proteomes" id="UP000324585"/>
    </source>
</evidence>
<evidence type="ECO:0000256" key="1">
    <source>
        <dbReference type="ARBA" id="ARBA00022741"/>
    </source>
</evidence>
<gene>
    <name evidence="8" type="ORF">FVE85_5739</name>
</gene>
<organism evidence="8 9">
    <name type="scientific">Porphyridium purpureum</name>
    <name type="common">Red alga</name>
    <name type="synonym">Porphyridium cruentum</name>
    <dbReference type="NCBI Taxonomy" id="35688"/>
    <lineage>
        <taxon>Eukaryota</taxon>
        <taxon>Rhodophyta</taxon>
        <taxon>Bangiophyceae</taxon>
        <taxon>Porphyridiales</taxon>
        <taxon>Porphyridiaceae</taxon>
        <taxon>Porphyridium</taxon>
    </lineage>
</organism>
<comment type="similarity">
    <text evidence="6">Belongs to the TRAFAC class dynamin-like GTPase superfamily. GB1/RHD3 GTPase family.</text>
</comment>
<keyword evidence="9" id="KW-1185">Reference proteome</keyword>
<accession>A0A5J4Z599</accession>
<reference evidence="9" key="1">
    <citation type="journal article" date="2019" name="Nat. Commun.">
        <title>Expansion of phycobilisome linker gene families in mesophilic red algae.</title>
        <authorList>
            <person name="Lee J."/>
            <person name="Kim D."/>
            <person name="Bhattacharya D."/>
            <person name="Yoon H.S."/>
        </authorList>
    </citation>
    <scope>NUCLEOTIDE SEQUENCE [LARGE SCALE GENOMIC DNA]</scope>
    <source>
        <strain evidence="9">CCMP 1328</strain>
    </source>
</reference>
<feature type="domain" description="GB1/RHD3-type G" evidence="7">
    <location>
        <begin position="46"/>
        <end position="285"/>
    </location>
</feature>